<proteinExistence type="predicted"/>
<name>A0A4Y2T7P1_ARAVE</name>
<gene>
    <name evidence="2" type="ORF">AVEN_237176_1</name>
</gene>
<dbReference type="InterPro" id="IPR005135">
    <property type="entry name" value="Endo/exonuclease/phosphatase"/>
</dbReference>
<reference evidence="2 3" key="1">
    <citation type="journal article" date="2019" name="Sci. Rep.">
        <title>Orb-weaving spider Araneus ventricosus genome elucidates the spidroin gene catalogue.</title>
        <authorList>
            <person name="Kono N."/>
            <person name="Nakamura H."/>
            <person name="Ohtoshi R."/>
            <person name="Moran D.A.P."/>
            <person name="Shinohara A."/>
            <person name="Yoshida Y."/>
            <person name="Fujiwara M."/>
            <person name="Mori M."/>
            <person name="Tomita M."/>
            <person name="Arakawa K."/>
        </authorList>
    </citation>
    <scope>NUCLEOTIDE SEQUENCE [LARGE SCALE GENOMIC DNA]</scope>
</reference>
<dbReference type="Proteomes" id="UP000499080">
    <property type="component" value="Unassembled WGS sequence"/>
</dbReference>
<keyword evidence="3" id="KW-1185">Reference proteome</keyword>
<evidence type="ECO:0000313" key="2">
    <source>
        <dbReference type="EMBL" id="GBN96648.1"/>
    </source>
</evidence>
<evidence type="ECO:0000313" key="3">
    <source>
        <dbReference type="Proteomes" id="UP000499080"/>
    </source>
</evidence>
<dbReference type="SUPFAM" id="SSF56219">
    <property type="entry name" value="DNase I-like"/>
    <property type="match status" value="1"/>
</dbReference>
<dbReference type="GO" id="GO:0003824">
    <property type="term" value="F:catalytic activity"/>
    <property type="evidence" value="ECO:0007669"/>
    <property type="project" value="InterPro"/>
</dbReference>
<protein>
    <recommendedName>
        <fullName evidence="1">Endonuclease/exonuclease/phosphatase domain-containing protein</fullName>
    </recommendedName>
</protein>
<sequence>MKRLKENSIIHKYAFLHQHNDHQTIQIMYHNIQSLNAHYEDIAANPCNMNSDILLFAETWTVVKDKFLLNNFDHHLVSHHSQRKPSGVSVYLKKNLMPFLEDVEKFPNYDTGVHVMVLNFKTKIRVAVLYAKPETSDDDIYDAIDESLDSKMRDYKTILAGDFNININT</sequence>
<dbReference type="Gene3D" id="3.60.10.10">
    <property type="entry name" value="Endonuclease/exonuclease/phosphatase"/>
    <property type="match status" value="1"/>
</dbReference>
<dbReference type="EMBL" id="BGPR01026699">
    <property type="protein sequence ID" value="GBN96648.1"/>
    <property type="molecule type" value="Genomic_DNA"/>
</dbReference>
<dbReference type="InterPro" id="IPR036691">
    <property type="entry name" value="Endo/exonu/phosph_ase_sf"/>
</dbReference>
<evidence type="ECO:0000259" key="1">
    <source>
        <dbReference type="Pfam" id="PF03372"/>
    </source>
</evidence>
<feature type="domain" description="Endonuclease/exonuclease/phosphatase" evidence="1">
    <location>
        <begin position="31"/>
        <end position="165"/>
    </location>
</feature>
<organism evidence="2 3">
    <name type="scientific">Araneus ventricosus</name>
    <name type="common">Orbweaver spider</name>
    <name type="synonym">Epeira ventricosa</name>
    <dbReference type="NCBI Taxonomy" id="182803"/>
    <lineage>
        <taxon>Eukaryota</taxon>
        <taxon>Metazoa</taxon>
        <taxon>Ecdysozoa</taxon>
        <taxon>Arthropoda</taxon>
        <taxon>Chelicerata</taxon>
        <taxon>Arachnida</taxon>
        <taxon>Araneae</taxon>
        <taxon>Araneomorphae</taxon>
        <taxon>Entelegynae</taxon>
        <taxon>Araneoidea</taxon>
        <taxon>Araneidae</taxon>
        <taxon>Araneus</taxon>
    </lineage>
</organism>
<accession>A0A4Y2T7P1</accession>
<comment type="caution">
    <text evidence="2">The sequence shown here is derived from an EMBL/GenBank/DDBJ whole genome shotgun (WGS) entry which is preliminary data.</text>
</comment>
<dbReference type="OrthoDB" id="6430347at2759"/>
<dbReference type="Pfam" id="PF03372">
    <property type="entry name" value="Exo_endo_phos"/>
    <property type="match status" value="1"/>
</dbReference>
<dbReference type="AlphaFoldDB" id="A0A4Y2T7P1"/>